<proteinExistence type="predicted"/>
<reference evidence="1 2" key="1">
    <citation type="submission" date="2023-03" db="EMBL/GenBank/DDBJ databases">
        <authorList>
            <person name="Pearce D."/>
        </authorList>
    </citation>
    <scope>NUCLEOTIDE SEQUENCE [LARGE SCALE GENOMIC DNA]</scope>
    <source>
        <strain evidence="1">Msz</strain>
    </source>
</reference>
<sequence>MTNLWAGSTGRCLYCTGDKHGVPKGVRTPVAAVRGRSPRPLDDGDVGEELIHYRETAD</sequence>
<dbReference type="EMBL" id="OX458333">
    <property type="protein sequence ID" value="CAI8874734.1"/>
    <property type="molecule type" value="Genomic_DNA"/>
</dbReference>
<accession>A0ABN8X7M8</accession>
<dbReference type="Proteomes" id="UP001162030">
    <property type="component" value="Chromosome"/>
</dbReference>
<gene>
    <name evidence="1" type="ORF">MSZNOR_2950</name>
</gene>
<name>A0ABN8X7M8_9GAMM</name>
<protein>
    <submittedName>
        <fullName evidence="1">Uncharacterized protein</fullName>
    </submittedName>
</protein>
<organism evidence="1 2">
    <name type="scientific">Methylocaldum szegediense</name>
    <dbReference type="NCBI Taxonomy" id="73780"/>
    <lineage>
        <taxon>Bacteria</taxon>
        <taxon>Pseudomonadati</taxon>
        <taxon>Pseudomonadota</taxon>
        <taxon>Gammaproteobacteria</taxon>
        <taxon>Methylococcales</taxon>
        <taxon>Methylococcaceae</taxon>
        <taxon>Methylocaldum</taxon>
    </lineage>
</organism>
<keyword evidence="2" id="KW-1185">Reference proteome</keyword>
<evidence type="ECO:0000313" key="2">
    <source>
        <dbReference type="Proteomes" id="UP001162030"/>
    </source>
</evidence>
<evidence type="ECO:0000313" key="1">
    <source>
        <dbReference type="EMBL" id="CAI8874734.1"/>
    </source>
</evidence>